<comment type="caution">
    <text evidence="1">The sequence shown here is derived from an EMBL/GenBank/DDBJ whole genome shotgun (WGS) entry which is preliminary data.</text>
</comment>
<dbReference type="Proteomes" id="UP000288983">
    <property type="component" value="Unassembled WGS sequence"/>
</dbReference>
<name>A0A444A0G8_9PSED</name>
<dbReference type="EMBL" id="QJRG01000015">
    <property type="protein sequence ID" value="RWU27783.1"/>
    <property type="molecule type" value="Genomic_DNA"/>
</dbReference>
<gene>
    <name evidence="1" type="ORF">DM813_00075</name>
</gene>
<organism evidence="1 2">
    <name type="scientific">Pseudomonas alkylphenolica</name>
    <dbReference type="NCBI Taxonomy" id="237609"/>
    <lineage>
        <taxon>Bacteria</taxon>
        <taxon>Pseudomonadati</taxon>
        <taxon>Pseudomonadota</taxon>
        <taxon>Gammaproteobacteria</taxon>
        <taxon>Pseudomonadales</taxon>
        <taxon>Pseudomonadaceae</taxon>
        <taxon>Pseudomonas</taxon>
    </lineage>
</organism>
<dbReference type="RefSeq" id="WP_164897186.1">
    <property type="nucleotide sequence ID" value="NZ_QJRG01000015.1"/>
</dbReference>
<reference evidence="1 2" key="1">
    <citation type="submission" date="2018-06" db="EMBL/GenBank/DDBJ databases">
        <title>Bacteria isolated from soil of Wuhan.</title>
        <authorList>
            <person name="Wei X."/>
            <person name="Chunhua H."/>
        </authorList>
    </citation>
    <scope>NUCLEOTIDE SEQUENCE [LARGE SCALE GENOMIC DNA]</scope>
    <source>
        <strain evidence="2">xwS2</strain>
    </source>
</reference>
<evidence type="ECO:0000313" key="2">
    <source>
        <dbReference type="Proteomes" id="UP000288983"/>
    </source>
</evidence>
<accession>A0A444A0G8</accession>
<feature type="non-terminal residue" evidence="1">
    <location>
        <position position="1"/>
    </location>
</feature>
<evidence type="ECO:0000313" key="1">
    <source>
        <dbReference type="EMBL" id="RWU27783.1"/>
    </source>
</evidence>
<feature type="non-terminal residue" evidence="1">
    <location>
        <position position="87"/>
    </location>
</feature>
<proteinExistence type="predicted"/>
<sequence>KLVLSLFSSLHQYLMTAMPGNALDRRLLAPMLGFVHAGLGKATTRLRMKDLAAAGLTANPNRVAGQVNSQIGKVRDNLAAEFQNGGG</sequence>
<protein>
    <submittedName>
        <fullName evidence="1">Uncharacterized protein</fullName>
    </submittedName>
</protein>
<dbReference type="AlphaFoldDB" id="A0A444A0G8"/>